<reference evidence="1" key="1">
    <citation type="submission" date="2021-06" db="EMBL/GenBank/DDBJ databases">
        <authorList>
            <person name="Kallberg Y."/>
            <person name="Tangrot J."/>
            <person name="Rosling A."/>
        </authorList>
    </citation>
    <scope>NUCLEOTIDE SEQUENCE</scope>
    <source>
        <strain evidence="1">MA461A</strain>
    </source>
</reference>
<organism evidence="1 2">
    <name type="scientific">Racocetra persica</name>
    <dbReference type="NCBI Taxonomy" id="160502"/>
    <lineage>
        <taxon>Eukaryota</taxon>
        <taxon>Fungi</taxon>
        <taxon>Fungi incertae sedis</taxon>
        <taxon>Mucoromycota</taxon>
        <taxon>Glomeromycotina</taxon>
        <taxon>Glomeromycetes</taxon>
        <taxon>Diversisporales</taxon>
        <taxon>Gigasporaceae</taxon>
        <taxon>Racocetra</taxon>
    </lineage>
</organism>
<feature type="non-terminal residue" evidence="1">
    <location>
        <position position="1"/>
    </location>
</feature>
<dbReference type="EMBL" id="CAJVQC010010812">
    <property type="protein sequence ID" value="CAG8620872.1"/>
    <property type="molecule type" value="Genomic_DNA"/>
</dbReference>
<proteinExistence type="predicted"/>
<keyword evidence="2" id="KW-1185">Reference proteome</keyword>
<sequence length="183" mass="21415">DKEDQEDLENKNRTLKENQELGGKGGDKRIKQQVKNMLECMYLNSNSNSRDKLIAQWIYEKLQEFVLSRKIEQDDEVQRKSYRTCPKGTRRNLIKLFPQETEEKNNKTSTEIYAELVIGKGDQAVSLYIIDRWIATFKAEDEDIEDKLHSGHSCKITIPETIAKVKELVSDNFILLLEDWLTF</sequence>
<name>A0ACA9MXR1_9GLOM</name>
<evidence type="ECO:0000313" key="1">
    <source>
        <dbReference type="EMBL" id="CAG8620872.1"/>
    </source>
</evidence>
<comment type="caution">
    <text evidence="1">The sequence shown here is derived from an EMBL/GenBank/DDBJ whole genome shotgun (WGS) entry which is preliminary data.</text>
</comment>
<evidence type="ECO:0000313" key="2">
    <source>
        <dbReference type="Proteomes" id="UP000789920"/>
    </source>
</evidence>
<gene>
    <name evidence="1" type="ORF">RPERSI_LOCUS6709</name>
</gene>
<accession>A0ACA9MXR1</accession>
<dbReference type="Proteomes" id="UP000789920">
    <property type="component" value="Unassembled WGS sequence"/>
</dbReference>
<protein>
    <submittedName>
        <fullName evidence="1">15182_t:CDS:1</fullName>
    </submittedName>
</protein>